<evidence type="ECO:0000313" key="1">
    <source>
        <dbReference type="EMBL" id="OWM85606.1"/>
    </source>
</evidence>
<dbReference type="PANTHER" id="PTHR48010">
    <property type="entry name" value="OS05G0588300 PROTEIN"/>
    <property type="match status" value="1"/>
</dbReference>
<name>A0A218XLP3_PUNGR</name>
<dbReference type="PANTHER" id="PTHR48010:SF32">
    <property type="entry name" value="PROTEIN KINASE DOMAIN-CONTAINING PROTEIN"/>
    <property type="match status" value="1"/>
</dbReference>
<proteinExistence type="predicted"/>
<reference evidence="2" key="1">
    <citation type="journal article" date="2017" name="Plant J.">
        <title>The pomegranate (Punica granatum L.) genome and the genomics of punicalagin biosynthesis.</title>
        <authorList>
            <person name="Qin G."/>
            <person name="Xu C."/>
            <person name="Ming R."/>
            <person name="Tang H."/>
            <person name="Guyot R."/>
            <person name="Kramer E.M."/>
            <person name="Hu Y."/>
            <person name="Yi X."/>
            <person name="Qi Y."/>
            <person name="Xu X."/>
            <person name="Gao Z."/>
            <person name="Pan H."/>
            <person name="Jian J."/>
            <person name="Tian Y."/>
            <person name="Yue Z."/>
            <person name="Xu Y."/>
        </authorList>
    </citation>
    <scope>NUCLEOTIDE SEQUENCE [LARGE SCALE GENOMIC DNA]</scope>
    <source>
        <strain evidence="2">cv. Dabenzi</strain>
    </source>
</reference>
<organism evidence="1 2">
    <name type="scientific">Punica granatum</name>
    <name type="common">Pomegranate</name>
    <dbReference type="NCBI Taxonomy" id="22663"/>
    <lineage>
        <taxon>Eukaryota</taxon>
        <taxon>Viridiplantae</taxon>
        <taxon>Streptophyta</taxon>
        <taxon>Embryophyta</taxon>
        <taxon>Tracheophyta</taxon>
        <taxon>Spermatophyta</taxon>
        <taxon>Magnoliopsida</taxon>
        <taxon>eudicotyledons</taxon>
        <taxon>Gunneridae</taxon>
        <taxon>Pentapetalae</taxon>
        <taxon>rosids</taxon>
        <taxon>malvids</taxon>
        <taxon>Myrtales</taxon>
        <taxon>Lythraceae</taxon>
        <taxon>Punica</taxon>
    </lineage>
</organism>
<dbReference type="Proteomes" id="UP000197138">
    <property type="component" value="Unassembled WGS sequence"/>
</dbReference>
<dbReference type="InterPro" id="IPR011009">
    <property type="entry name" value="Kinase-like_dom_sf"/>
</dbReference>
<dbReference type="InterPro" id="IPR050994">
    <property type="entry name" value="At_inactive_RLKs"/>
</dbReference>
<dbReference type="SUPFAM" id="SSF56112">
    <property type="entry name" value="Protein kinase-like (PK-like)"/>
    <property type="match status" value="1"/>
</dbReference>
<evidence type="ECO:0000313" key="2">
    <source>
        <dbReference type="Proteomes" id="UP000197138"/>
    </source>
</evidence>
<dbReference type="EMBL" id="MTKT01001158">
    <property type="protein sequence ID" value="OWM85606.1"/>
    <property type="molecule type" value="Genomic_DNA"/>
</dbReference>
<dbReference type="AlphaFoldDB" id="A0A218XLP3"/>
<gene>
    <name evidence="1" type="ORF">CDL15_Pgr029029</name>
</gene>
<comment type="caution">
    <text evidence="1">The sequence shown here is derived from an EMBL/GenBank/DDBJ whole genome shotgun (WGS) entry which is preliminary data.</text>
</comment>
<protein>
    <submittedName>
        <fullName evidence="1">Uncharacterized protein</fullName>
    </submittedName>
</protein>
<accession>A0A218XLP3</accession>
<sequence>MTYKTPLEMGGMIVSAKRLKDGVVSEEIGEVHENLVPLRAYYFNRDKNLLVYDYMSTRSFSALLPGNTDWARTPLNWDTRSSIALIALCRGGRGITLDVQLGQGGREQPSSKVANVAILKANDDVEL</sequence>